<feature type="transmembrane region" description="Helical" evidence="6">
    <location>
        <begin position="124"/>
        <end position="146"/>
    </location>
</feature>
<keyword evidence="4 6" id="KW-1133">Transmembrane helix</keyword>
<dbReference type="AlphaFoldDB" id="A0A7R9ZYM9"/>
<feature type="transmembrane region" description="Helical" evidence="6">
    <location>
        <begin position="93"/>
        <end position="112"/>
    </location>
</feature>
<dbReference type="CDD" id="cd00051">
    <property type="entry name" value="EFh"/>
    <property type="match status" value="1"/>
</dbReference>
<dbReference type="SUPFAM" id="SSF81324">
    <property type="entry name" value="Voltage-gated potassium channels"/>
    <property type="match status" value="1"/>
</dbReference>
<dbReference type="GO" id="GO:0001518">
    <property type="term" value="C:voltage-gated sodium channel complex"/>
    <property type="evidence" value="ECO:0007669"/>
    <property type="project" value="TreeGrafter"/>
</dbReference>
<dbReference type="PANTHER" id="PTHR10037">
    <property type="entry name" value="VOLTAGE-GATED CATION CHANNEL CALCIUM AND SODIUM"/>
    <property type="match status" value="1"/>
</dbReference>
<dbReference type="Gene3D" id="1.20.120.350">
    <property type="entry name" value="Voltage-gated potassium channels. Chain C"/>
    <property type="match status" value="1"/>
</dbReference>
<evidence type="ECO:0000256" key="6">
    <source>
        <dbReference type="SAM" id="Phobius"/>
    </source>
</evidence>
<keyword evidence="2 6" id="KW-0812">Transmembrane</keyword>
<dbReference type="Gene3D" id="1.10.287.70">
    <property type="match status" value="1"/>
</dbReference>
<dbReference type="SUPFAM" id="SSF47473">
    <property type="entry name" value="EF-hand"/>
    <property type="match status" value="1"/>
</dbReference>
<keyword evidence="5 6" id="KW-0472">Membrane</keyword>
<evidence type="ECO:0000256" key="3">
    <source>
        <dbReference type="ARBA" id="ARBA00022837"/>
    </source>
</evidence>
<accession>A0A7R9ZYM9</accession>
<keyword evidence="3" id="KW-0106">Calcium</keyword>
<dbReference type="InterPro" id="IPR002048">
    <property type="entry name" value="EF_hand_dom"/>
</dbReference>
<protein>
    <recommendedName>
        <fullName evidence="7">EF-hand domain-containing protein</fullName>
    </recommendedName>
</protein>
<evidence type="ECO:0000313" key="8">
    <source>
        <dbReference type="EMBL" id="CAD8347893.1"/>
    </source>
</evidence>
<feature type="domain" description="EF-hand" evidence="7">
    <location>
        <begin position="407"/>
        <end position="442"/>
    </location>
</feature>
<gene>
    <name evidence="8" type="ORF">PBAH0796_LOCUS3632</name>
</gene>
<proteinExistence type="predicted"/>
<dbReference type="GO" id="GO:0005509">
    <property type="term" value="F:calcium ion binding"/>
    <property type="evidence" value="ECO:0007669"/>
    <property type="project" value="InterPro"/>
</dbReference>
<dbReference type="Pfam" id="PF13499">
    <property type="entry name" value="EF-hand_7"/>
    <property type="match status" value="1"/>
</dbReference>
<comment type="subcellular location">
    <subcellularLocation>
        <location evidence="1">Membrane</location>
        <topology evidence="1">Multi-pass membrane protein</topology>
    </subcellularLocation>
</comment>
<feature type="domain" description="EF-hand" evidence="7">
    <location>
        <begin position="364"/>
        <end position="399"/>
    </location>
</feature>
<feature type="transmembrane region" description="Helical" evidence="6">
    <location>
        <begin position="314"/>
        <end position="339"/>
    </location>
</feature>
<dbReference type="InterPro" id="IPR027359">
    <property type="entry name" value="Volt_channel_dom_sf"/>
</dbReference>
<dbReference type="Gene3D" id="1.10.238.10">
    <property type="entry name" value="EF-hand"/>
    <property type="match status" value="1"/>
</dbReference>
<dbReference type="PROSITE" id="PS00018">
    <property type="entry name" value="EF_HAND_1"/>
    <property type="match status" value="2"/>
</dbReference>
<evidence type="ECO:0000256" key="1">
    <source>
        <dbReference type="ARBA" id="ARBA00004141"/>
    </source>
</evidence>
<dbReference type="EMBL" id="HBEG01006111">
    <property type="protein sequence ID" value="CAD8347893.1"/>
    <property type="molecule type" value="Transcribed_RNA"/>
</dbReference>
<organism evidence="8">
    <name type="scientific">Pyrodinium bahamense</name>
    <dbReference type="NCBI Taxonomy" id="73915"/>
    <lineage>
        <taxon>Eukaryota</taxon>
        <taxon>Sar</taxon>
        <taxon>Alveolata</taxon>
        <taxon>Dinophyceae</taxon>
        <taxon>Gonyaulacales</taxon>
        <taxon>Pyrocystaceae</taxon>
        <taxon>Pyrodinium</taxon>
    </lineage>
</organism>
<dbReference type="SMART" id="SM00054">
    <property type="entry name" value="EFh"/>
    <property type="match status" value="2"/>
</dbReference>
<evidence type="ECO:0000256" key="5">
    <source>
        <dbReference type="ARBA" id="ARBA00023136"/>
    </source>
</evidence>
<dbReference type="PROSITE" id="PS50222">
    <property type="entry name" value="EF_HAND_2"/>
    <property type="match status" value="2"/>
</dbReference>
<dbReference type="PANTHER" id="PTHR10037:SF62">
    <property type="entry name" value="SODIUM CHANNEL PROTEIN 60E"/>
    <property type="match status" value="1"/>
</dbReference>
<dbReference type="GO" id="GO:0005248">
    <property type="term" value="F:voltage-gated sodium channel activity"/>
    <property type="evidence" value="ECO:0007669"/>
    <property type="project" value="TreeGrafter"/>
</dbReference>
<evidence type="ECO:0000256" key="4">
    <source>
        <dbReference type="ARBA" id="ARBA00022989"/>
    </source>
</evidence>
<reference evidence="8" key="1">
    <citation type="submission" date="2021-01" db="EMBL/GenBank/DDBJ databases">
        <authorList>
            <person name="Corre E."/>
            <person name="Pelletier E."/>
            <person name="Niang G."/>
            <person name="Scheremetjew M."/>
            <person name="Finn R."/>
            <person name="Kale V."/>
            <person name="Holt S."/>
            <person name="Cochrane G."/>
            <person name="Meng A."/>
            <person name="Brown T."/>
            <person name="Cohen L."/>
        </authorList>
    </citation>
    <scope>NUCLEOTIDE SEQUENCE</scope>
    <source>
        <strain evidence="8">Pbaha01</strain>
    </source>
</reference>
<evidence type="ECO:0000256" key="2">
    <source>
        <dbReference type="ARBA" id="ARBA00022692"/>
    </source>
</evidence>
<feature type="transmembrane region" description="Helical" evidence="6">
    <location>
        <begin position="227"/>
        <end position="256"/>
    </location>
</feature>
<dbReference type="InterPro" id="IPR018247">
    <property type="entry name" value="EF_Hand_1_Ca_BS"/>
</dbReference>
<dbReference type="InterPro" id="IPR011992">
    <property type="entry name" value="EF-hand-dom_pair"/>
</dbReference>
<dbReference type="InterPro" id="IPR005821">
    <property type="entry name" value="Ion_trans_dom"/>
</dbReference>
<dbReference type="Pfam" id="PF00520">
    <property type="entry name" value="Ion_trans"/>
    <property type="match status" value="1"/>
</dbReference>
<evidence type="ECO:0000259" key="7">
    <source>
        <dbReference type="PROSITE" id="PS50222"/>
    </source>
</evidence>
<name>A0A7R9ZYM9_9DINO</name>
<sequence>MAGAPSQEEDGRACTVESMVSSIDSFHREGGHRRERALSHGLSLSTTFGAGLSEIPEAEFAAPSQLSFSGACHGAGPWRHWLQKILSSSSFELLLGIVIFVNCISIGVEVQYMAREGATSTPEVFLLLDISFALVFLLELLLRLCVQRWYFFKSDDWAWNMLDTLIVMASMVELAASIALLLHTSTGVGAAGVSSNLRTIRVLRLARLGRTLRIPRLIRFVYALRTLVYSICATLQSLVWAFMLLTILVYSFGIVFTLTSLDYMAEETANGREYDPLLKKFWGTLPDAMFTLFKSISGGLDWEDAVTPLVDVSMVLASLFCIFIFFTYFAVLNVITGIFCNSAIEAAERDPDLVVQALVASKKAYEARLRKLFQRVDTDSSGFLTLQEFQSIMAQDDVKAYFSALHVDIADAWALFKLMDTDRNGAISIDEFVWGCLRLKGSAKATDIALLMHDSRWIAKRLSRLAHYTEAQFKKLDDALSGTQPVATQTAAMVQCTPGAAAASAGADPSGCPRPPNGL</sequence>
<dbReference type="InterPro" id="IPR043203">
    <property type="entry name" value="VGCC_Ca_Na"/>
</dbReference>
<feature type="transmembrane region" description="Helical" evidence="6">
    <location>
        <begin position="158"/>
        <end position="182"/>
    </location>
</feature>